<dbReference type="EMBL" id="AFYH01070346">
    <property type="status" value="NOT_ANNOTATED_CDS"/>
    <property type="molecule type" value="Genomic_DNA"/>
</dbReference>
<dbReference type="InterPro" id="IPR052220">
    <property type="entry name" value="METTL25"/>
</dbReference>
<dbReference type="FunCoup" id="H3BAQ3">
    <property type="interactions" value="107"/>
</dbReference>
<reference evidence="3" key="2">
    <citation type="submission" date="2025-08" db="UniProtKB">
        <authorList>
            <consortium name="Ensembl"/>
        </authorList>
    </citation>
    <scope>IDENTIFICATION</scope>
</reference>
<protein>
    <submittedName>
        <fullName evidence="3">Methyltransferase like 25</fullName>
    </submittedName>
</protein>
<dbReference type="InterPro" id="IPR029063">
    <property type="entry name" value="SAM-dependent_MTases_sf"/>
</dbReference>
<dbReference type="Proteomes" id="UP000008672">
    <property type="component" value="Unassembled WGS sequence"/>
</dbReference>
<dbReference type="AlphaFoldDB" id="H3BAQ3"/>
<dbReference type="Pfam" id="PF13679">
    <property type="entry name" value="Methyltransf_32"/>
    <property type="match status" value="1"/>
</dbReference>
<keyword evidence="4" id="KW-1185">Reference proteome</keyword>
<dbReference type="GeneTree" id="ENSGT00530000063745"/>
<feature type="region of interest" description="Disordered" evidence="1">
    <location>
        <begin position="202"/>
        <end position="250"/>
    </location>
</feature>
<dbReference type="HOGENOM" id="CLU_016581_2_2_1"/>
<evidence type="ECO:0000313" key="3">
    <source>
        <dbReference type="Ensembl" id="ENSLACP00000018974.1"/>
    </source>
</evidence>
<dbReference type="Ensembl" id="ENSLACT00000019107.1">
    <property type="protein sequence ID" value="ENSLACP00000018974.1"/>
    <property type="gene ID" value="ENSLACG00000016693.1"/>
</dbReference>
<dbReference type="STRING" id="7897.ENSLACP00000018974"/>
<dbReference type="eggNOG" id="KOG2651">
    <property type="taxonomic scope" value="Eukaryota"/>
</dbReference>
<evidence type="ECO:0000259" key="2">
    <source>
        <dbReference type="Pfam" id="PF13679"/>
    </source>
</evidence>
<accession>H3BAQ3</accession>
<sequence>SSMASLLEVSVNIATIKSKLNAVKDFLTLYLKISNAHTVDFYTRDLWNEFVAVSPETVLSAFSCQKEAEVAFGKASKLAGICETYHPKYFLSSGQRLVNVAAFIRAAKAHSLPNLDVCTPLDKLLQELQGSYPQNSGKVTNTDEFMNSKKSHEVQLMSQLLVCLAKRCDINQVIDLGSGKGYLGSFLSMQYGLKVYGIDSSSTNTHGATERNRKLKKYGKAVKKKTDTDVKGDASEKEEERQAQEDGNTKGSICEKLLRGNVSAPQHQLASLDSAAVEQEPALVGSAISSEEEEAQNCATLQTECTLAGHSESESCFLEVLPAEVADLSFTSTQRCQLSREEKERRKMVNMKKRFSDAKESSMYSPITSYITAESELKDIVSNVQDSLIVGLHTCGNLAADTLRIFVCKPELKAVCNVGCCYHLLSEEFDRLRDGN</sequence>
<feature type="compositionally biased region" description="Basic and acidic residues" evidence="1">
    <location>
        <begin position="224"/>
        <end position="248"/>
    </location>
</feature>
<gene>
    <name evidence="3" type="primary">METTL25</name>
</gene>
<dbReference type="InterPro" id="IPR025714">
    <property type="entry name" value="Methyltranfer_dom"/>
</dbReference>
<dbReference type="SUPFAM" id="SSF53335">
    <property type="entry name" value="S-adenosyl-L-methionine-dependent methyltransferases"/>
    <property type="match status" value="1"/>
</dbReference>
<organism evidence="3 4">
    <name type="scientific">Latimeria chalumnae</name>
    <name type="common">Coelacanth</name>
    <dbReference type="NCBI Taxonomy" id="7897"/>
    <lineage>
        <taxon>Eukaryota</taxon>
        <taxon>Metazoa</taxon>
        <taxon>Chordata</taxon>
        <taxon>Craniata</taxon>
        <taxon>Vertebrata</taxon>
        <taxon>Euteleostomi</taxon>
        <taxon>Coelacanthiformes</taxon>
        <taxon>Coelacanthidae</taxon>
        <taxon>Latimeria</taxon>
    </lineage>
</organism>
<feature type="domain" description="Methyltransferase" evidence="2">
    <location>
        <begin position="149"/>
        <end position="427"/>
    </location>
</feature>
<dbReference type="PANTHER" id="PTHR12496:SF9">
    <property type="entry name" value="METHYLTRANSFERASE-LIKE PROTEIN 25-RELATED"/>
    <property type="match status" value="1"/>
</dbReference>
<dbReference type="InParanoid" id="H3BAQ3"/>
<proteinExistence type="predicted"/>
<feature type="compositionally biased region" description="Basic residues" evidence="1">
    <location>
        <begin position="213"/>
        <end position="223"/>
    </location>
</feature>
<evidence type="ECO:0000313" key="4">
    <source>
        <dbReference type="Proteomes" id="UP000008672"/>
    </source>
</evidence>
<dbReference type="EMBL" id="AFYH01070343">
    <property type="status" value="NOT_ANNOTATED_CDS"/>
    <property type="molecule type" value="Genomic_DNA"/>
</dbReference>
<dbReference type="PANTHER" id="PTHR12496">
    <property type="entry name" value="CGI-41 METHYLTRANSFERASE"/>
    <property type="match status" value="1"/>
</dbReference>
<reference evidence="4" key="1">
    <citation type="submission" date="2011-08" db="EMBL/GenBank/DDBJ databases">
        <title>The draft genome of Latimeria chalumnae.</title>
        <authorList>
            <person name="Di Palma F."/>
            <person name="Alfoldi J."/>
            <person name="Johnson J."/>
            <person name="Berlin A."/>
            <person name="Gnerre S."/>
            <person name="Jaffe D."/>
            <person name="MacCallum I."/>
            <person name="Young S."/>
            <person name="Walker B.J."/>
            <person name="Lander E."/>
            <person name="Lindblad-Toh K."/>
        </authorList>
    </citation>
    <scope>NUCLEOTIDE SEQUENCE [LARGE SCALE GENOMIC DNA]</scope>
    <source>
        <strain evidence="4">Wild caught</strain>
    </source>
</reference>
<evidence type="ECO:0000256" key="1">
    <source>
        <dbReference type="SAM" id="MobiDB-lite"/>
    </source>
</evidence>
<dbReference type="EMBL" id="AFYH01070344">
    <property type="status" value="NOT_ANNOTATED_CDS"/>
    <property type="molecule type" value="Genomic_DNA"/>
</dbReference>
<dbReference type="OMA" id="CATLQTE"/>
<dbReference type="EMBL" id="AFYH01070345">
    <property type="status" value="NOT_ANNOTATED_CDS"/>
    <property type="molecule type" value="Genomic_DNA"/>
</dbReference>
<reference evidence="3" key="3">
    <citation type="submission" date="2025-09" db="UniProtKB">
        <authorList>
            <consortium name="Ensembl"/>
        </authorList>
    </citation>
    <scope>IDENTIFICATION</scope>
</reference>
<dbReference type="EMBL" id="AFYH01070347">
    <property type="status" value="NOT_ANNOTATED_CDS"/>
    <property type="molecule type" value="Genomic_DNA"/>
</dbReference>
<name>H3BAQ3_LATCH</name>